<accession>A0A1J1J175</accession>
<feature type="compositionally biased region" description="Polar residues" evidence="1">
    <location>
        <begin position="235"/>
        <end position="244"/>
    </location>
</feature>
<name>A0A1J1J175_9DIPT</name>
<dbReference type="STRING" id="568069.A0A1J1J175"/>
<keyword evidence="3" id="KW-1185">Reference proteome</keyword>
<feature type="compositionally biased region" description="Pro residues" evidence="1">
    <location>
        <begin position="196"/>
        <end position="207"/>
    </location>
</feature>
<feature type="region of interest" description="Disordered" evidence="1">
    <location>
        <begin position="374"/>
        <end position="417"/>
    </location>
</feature>
<reference evidence="2 3" key="1">
    <citation type="submission" date="2015-04" db="EMBL/GenBank/DDBJ databases">
        <authorList>
            <person name="Syromyatnikov M.Y."/>
            <person name="Popov V.N."/>
        </authorList>
    </citation>
    <scope>NUCLEOTIDE SEQUENCE [LARGE SCALE GENOMIC DNA]</scope>
</reference>
<dbReference type="AlphaFoldDB" id="A0A1J1J175"/>
<evidence type="ECO:0000313" key="3">
    <source>
        <dbReference type="Proteomes" id="UP000183832"/>
    </source>
</evidence>
<feature type="region of interest" description="Disordered" evidence="1">
    <location>
        <begin position="598"/>
        <end position="623"/>
    </location>
</feature>
<protein>
    <submittedName>
        <fullName evidence="2">CLUMA_CG018927, isoform A</fullName>
    </submittedName>
</protein>
<dbReference type="OrthoDB" id="5917823at2759"/>
<feature type="compositionally biased region" description="Polar residues" evidence="1">
    <location>
        <begin position="397"/>
        <end position="417"/>
    </location>
</feature>
<feature type="region of interest" description="Disordered" evidence="1">
    <location>
        <begin position="235"/>
        <end position="272"/>
    </location>
</feature>
<organism evidence="2 3">
    <name type="scientific">Clunio marinus</name>
    <dbReference type="NCBI Taxonomy" id="568069"/>
    <lineage>
        <taxon>Eukaryota</taxon>
        <taxon>Metazoa</taxon>
        <taxon>Ecdysozoa</taxon>
        <taxon>Arthropoda</taxon>
        <taxon>Hexapoda</taxon>
        <taxon>Insecta</taxon>
        <taxon>Pterygota</taxon>
        <taxon>Neoptera</taxon>
        <taxon>Endopterygota</taxon>
        <taxon>Diptera</taxon>
        <taxon>Nematocera</taxon>
        <taxon>Chironomoidea</taxon>
        <taxon>Chironomidae</taxon>
        <taxon>Clunio</taxon>
    </lineage>
</organism>
<feature type="region of interest" description="Disordered" evidence="1">
    <location>
        <begin position="146"/>
        <end position="212"/>
    </location>
</feature>
<feature type="compositionally biased region" description="Polar residues" evidence="1">
    <location>
        <begin position="598"/>
        <end position="608"/>
    </location>
</feature>
<evidence type="ECO:0000313" key="2">
    <source>
        <dbReference type="EMBL" id="CRL06197.1"/>
    </source>
</evidence>
<proteinExistence type="predicted"/>
<gene>
    <name evidence="2" type="ORF">CLUMA_CG018927</name>
</gene>
<dbReference type="Proteomes" id="UP000183832">
    <property type="component" value="Unassembled WGS sequence"/>
</dbReference>
<sequence length="867" mass="99453">MGNTNSMNNMSMLDQKRYQAEFLRYSQIPYESQYHQQQSIHASNMNLHQFNKYKEAVANPVKVLPDVKFEPKLRTTNNGAILHSGGTISGRKDSDCGLHRSKSISETQNTYLSNPNGMPAPPPQFRMQRASTQLSINLNQPLRVNLNKNFGSTHDLKSADNKSVEKRQQEKPREVKKGRAPPPPVTNQNNNRIRMTPPPTTQAPDPPLSKTKAKVPMGQRLFGDTLTKNHQNAVRSIQQQQPNERVSPMKPKAEMNRPTVSKIIPSPTKPTQMLKVNPTSYLRRERTFDVTLMQNENREKFRPNFSPQFQRKQMNESSKPVELRQMSTQERYRASVATNRSSAVPQQFKSELQSATKIRRSLAGTNAEKMRTIDKKPLKKPSPAIEKPTLEHKKSSDNSAISNPTVSASSSFKFSNPKQYNAKEPEIVQYHRHGEEILPSNDAKESNVKDENQDANNFYFGMQEASVDTDNEDEINEAEQAQMEAINRFAEDIFKMSSRGSNYMPNSQVSPESVISDRECDSDSDILLSLRPTLPRRQLQIPRFSPVAAWKSLLVDTNLTEAKNNKTNSSLLQLHVAVDDQRQETKIERIYREPSFNLQQLDNKSGDSGISADKEIGGNSPDSQMPQAYLILQKFRKTVADAFGSITNVNDNKIQIQNYGVDSNWLLSSQPNSIDEFAQRKEGERTQIISQMTSGKHVMYLPTNFEDDPKFETTVRLSSVERETSPTYKNHDDDEEQFQTKLKSKNHKFKFQSTIRQVERRKIAEKLSREAEEKEMRRLSELEAMQKVEEEFQRKRAREKNMIRHQLRIASLEESYESQHDHVGRSNYYNGKNYNEHDEDETDTRTPYISRIIEAKSPKVISSQYKS</sequence>
<evidence type="ECO:0000256" key="1">
    <source>
        <dbReference type="SAM" id="MobiDB-lite"/>
    </source>
</evidence>
<feature type="compositionally biased region" description="Basic and acidic residues" evidence="1">
    <location>
        <begin position="154"/>
        <end position="177"/>
    </location>
</feature>
<dbReference type="EMBL" id="CVRI01000066">
    <property type="protein sequence ID" value="CRL06197.1"/>
    <property type="molecule type" value="Genomic_DNA"/>
</dbReference>
<feature type="region of interest" description="Disordered" evidence="1">
    <location>
        <begin position="815"/>
        <end position="844"/>
    </location>
</feature>